<reference evidence="2" key="1">
    <citation type="submission" date="2020-04" db="EMBL/GenBank/DDBJ databases">
        <authorList>
            <person name="Alioto T."/>
            <person name="Alioto T."/>
            <person name="Gomez Garrido J."/>
        </authorList>
    </citation>
    <scope>NUCLEOTIDE SEQUENCE</scope>
    <source>
        <strain evidence="2">A484AB</strain>
    </source>
</reference>
<accession>A0A6S7IHP1</accession>
<dbReference type="EMBL" id="CACRXK020005240">
    <property type="protein sequence ID" value="CAB4005581.1"/>
    <property type="molecule type" value="Genomic_DNA"/>
</dbReference>
<dbReference type="AlphaFoldDB" id="A0A6S7IHP1"/>
<feature type="compositionally biased region" description="Basic and acidic residues" evidence="1">
    <location>
        <begin position="12"/>
        <end position="28"/>
    </location>
</feature>
<gene>
    <name evidence="2" type="ORF">PACLA_8A022053</name>
</gene>
<dbReference type="Pfam" id="PF01391">
    <property type="entry name" value="Collagen"/>
    <property type="match status" value="1"/>
</dbReference>
<feature type="compositionally biased region" description="Basic residues" evidence="1">
    <location>
        <begin position="29"/>
        <end position="40"/>
    </location>
</feature>
<feature type="compositionally biased region" description="Gly residues" evidence="1">
    <location>
        <begin position="73"/>
        <end position="82"/>
    </location>
</feature>
<sequence length="178" mass="18441">QQFGDEFFPEDQLSKDELSPEAPKETLGKRPKRFWSHRRGPPGPPGPHGPRGHTGSKGHPGSAGQTGPHGPPGLQGPGGSPGPQGPRGNNGSRGHTGPPGQTGPQGPPGLQGQPGGSSGLNCTIVHGIRRVTCPEKKAAFGCATPCGRLKKKRNERTCSTRCDDKKIKALCCGSINLT</sequence>
<dbReference type="PANTHER" id="PTHR24637">
    <property type="entry name" value="COLLAGEN"/>
    <property type="match status" value="1"/>
</dbReference>
<evidence type="ECO:0000313" key="3">
    <source>
        <dbReference type="Proteomes" id="UP001152795"/>
    </source>
</evidence>
<dbReference type="Proteomes" id="UP001152795">
    <property type="component" value="Unassembled WGS sequence"/>
</dbReference>
<name>A0A6S7IHP1_PARCT</name>
<organism evidence="2 3">
    <name type="scientific">Paramuricea clavata</name>
    <name type="common">Red gorgonian</name>
    <name type="synonym">Violescent sea-whip</name>
    <dbReference type="NCBI Taxonomy" id="317549"/>
    <lineage>
        <taxon>Eukaryota</taxon>
        <taxon>Metazoa</taxon>
        <taxon>Cnidaria</taxon>
        <taxon>Anthozoa</taxon>
        <taxon>Octocorallia</taxon>
        <taxon>Malacalcyonacea</taxon>
        <taxon>Plexauridae</taxon>
        <taxon>Paramuricea</taxon>
    </lineage>
</organism>
<comment type="caution">
    <text evidence="2">The sequence shown here is derived from an EMBL/GenBank/DDBJ whole genome shotgun (WGS) entry which is preliminary data.</text>
</comment>
<feature type="region of interest" description="Disordered" evidence="1">
    <location>
        <begin position="1"/>
        <end position="118"/>
    </location>
</feature>
<feature type="compositionally biased region" description="Low complexity" evidence="1">
    <location>
        <begin position="86"/>
        <end position="111"/>
    </location>
</feature>
<evidence type="ECO:0000313" key="2">
    <source>
        <dbReference type="EMBL" id="CAB4005581.1"/>
    </source>
</evidence>
<proteinExistence type="predicted"/>
<evidence type="ECO:0000256" key="1">
    <source>
        <dbReference type="SAM" id="MobiDB-lite"/>
    </source>
</evidence>
<keyword evidence="3" id="KW-1185">Reference proteome</keyword>
<feature type="non-terminal residue" evidence="2">
    <location>
        <position position="178"/>
    </location>
</feature>
<dbReference type="InterPro" id="IPR008160">
    <property type="entry name" value="Collagen"/>
</dbReference>
<protein>
    <submittedName>
        <fullName evidence="2">Uncharacterized protein</fullName>
    </submittedName>
</protein>
<dbReference type="PANTHER" id="PTHR24637:SF421">
    <property type="entry name" value="CUTICLE COLLAGEN DPY-2"/>
    <property type="match status" value="1"/>
</dbReference>